<evidence type="ECO:0000313" key="2">
    <source>
        <dbReference type="EMBL" id="ACS61309.1"/>
    </source>
</evidence>
<feature type="transmembrane region" description="Helical" evidence="1">
    <location>
        <begin position="89"/>
        <end position="109"/>
    </location>
</feature>
<name>C6BB51_RHILS</name>
<dbReference type="HOGENOM" id="CLU_585089_0_0_5"/>
<keyword evidence="1" id="KW-0472">Membrane</keyword>
<dbReference type="OrthoDB" id="8453842at2"/>
<reference evidence="2 3" key="1">
    <citation type="journal article" date="2010" name="Stand. Genomic Sci.">
        <title>Complete genome sequence of Rhizobium leguminosarum bv. trifolii strain WSM1325, an effective microsymbiont of annual Mediterranean clovers.</title>
        <authorList>
            <person name="Reeve W."/>
            <person name="O'Hara G."/>
            <person name="Chain P."/>
            <person name="Ardley J."/>
            <person name="Brau L."/>
            <person name="Nandesena K."/>
            <person name="Tiwari R."/>
            <person name="Copeland A."/>
            <person name="Nolan M."/>
            <person name="Han C."/>
            <person name="Brettin T."/>
            <person name="Land M."/>
            <person name="Ovchinikova G."/>
            <person name="Ivanova N."/>
            <person name="Mavromatis K."/>
            <person name="Markowitz V."/>
            <person name="Kyrpides N."/>
            <person name="Melino V."/>
            <person name="Denton M."/>
            <person name="Yates R."/>
            <person name="Howieson J."/>
        </authorList>
    </citation>
    <scope>NUCLEOTIDE SEQUENCE [LARGE SCALE GENOMIC DNA]</scope>
    <source>
        <strain evidence="3">WSM1325</strain>
        <plasmid evidence="3">Plasmid pR132505</plasmid>
    </source>
</reference>
<accession>C6BB51</accession>
<dbReference type="Proteomes" id="UP000002256">
    <property type="component" value="Plasmid pR132505"/>
</dbReference>
<dbReference type="EMBL" id="CP001627">
    <property type="protein sequence ID" value="ACS61309.1"/>
    <property type="molecule type" value="Genomic_DNA"/>
</dbReference>
<dbReference type="KEGG" id="rlg:Rleg_6569"/>
<keyword evidence="1" id="KW-1133">Transmembrane helix</keyword>
<gene>
    <name evidence="2" type="ordered locus">Rleg_6569</name>
</gene>
<feature type="transmembrane region" description="Helical" evidence="1">
    <location>
        <begin position="35"/>
        <end position="52"/>
    </location>
</feature>
<feature type="transmembrane region" description="Helical" evidence="1">
    <location>
        <begin position="58"/>
        <end position="77"/>
    </location>
</feature>
<dbReference type="AlphaFoldDB" id="C6BB51"/>
<proteinExistence type="predicted"/>
<keyword evidence="2" id="KW-0614">Plasmid</keyword>
<keyword evidence="1" id="KW-0812">Transmembrane</keyword>
<evidence type="ECO:0000256" key="1">
    <source>
        <dbReference type="SAM" id="Phobius"/>
    </source>
</evidence>
<protein>
    <submittedName>
        <fullName evidence="2">Uncharacterized protein</fullName>
    </submittedName>
</protein>
<sequence length="467" mass="50960">MSDIDANANETANAELRSTANSQPEPRPIPHGMEYVALIAGLLIAGFGFYYITLSPSYWQLAALAVCIGFGIILVAFGTHVHGSYRGWTVVGAGAMAVVLYLVLAFVPLKTVRPYVLITLDSSSEMQSVAASASRSILVGRPTGSESFRMVAFPGDLNTKFINILFVNKPGKSPQEFYIRCVDTEPMRKALEHGEEMTFQLQQLDDTQEYVLIDGRTGQQVGTHTPLCHDDKAPQGVASVSDRLLRAVLSPASAAGLNSDIDSYLSGLPSETSETRDWARKSLSQLSSQDDWDHVASTWSISEADYRQDLGRLVAWVTAVSNDRANAVRIVESLSPEQMKYIVELTGSNDSTMRNWSTEFLSWALQATGWPSGSPDRAGDWAVAFVDALSKNSLPPQPLANGFRIDRRVNNAIVAIGFAGCNPENSLRNLLREQVTAISKSADYVFPDGINVQKKAQDTLNDLMLCK</sequence>
<organism evidence="2 3">
    <name type="scientific">Rhizobium leguminosarum bv. trifolii (strain WSM1325)</name>
    <dbReference type="NCBI Taxonomy" id="395491"/>
    <lineage>
        <taxon>Bacteria</taxon>
        <taxon>Pseudomonadati</taxon>
        <taxon>Pseudomonadota</taxon>
        <taxon>Alphaproteobacteria</taxon>
        <taxon>Hyphomicrobiales</taxon>
        <taxon>Rhizobiaceae</taxon>
        <taxon>Rhizobium/Agrobacterium group</taxon>
        <taxon>Rhizobium</taxon>
    </lineage>
</organism>
<evidence type="ECO:0000313" key="3">
    <source>
        <dbReference type="Proteomes" id="UP000002256"/>
    </source>
</evidence>
<geneLocation type="plasmid" evidence="2 3">
    <name>pR132505</name>
</geneLocation>